<proteinExistence type="predicted"/>
<dbReference type="PROSITE" id="PS50097">
    <property type="entry name" value="BTB"/>
    <property type="match status" value="1"/>
</dbReference>
<dbReference type="WBParaSite" id="GPLIN_000060500">
    <property type="protein sequence ID" value="GPLIN_000060500"/>
    <property type="gene ID" value="GPLIN_000060500"/>
</dbReference>
<organism evidence="2 3">
    <name type="scientific">Globodera pallida</name>
    <name type="common">Potato cyst nematode worm</name>
    <name type="synonym">Heterodera pallida</name>
    <dbReference type="NCBI Taxonomy" id="36090"/>
    <lineage>
        <taxon>Eukaryota</taxon>
        <taxon>Metazoa</taxon>
        <taxon>Ecdysozoa</taxon>
        <taxon>Nematoda</taxon>
        <taxon>Chromadorea</taxon>
        <taxon>Rhabditida</taxon>
        <taxon>Tylenchina</taxon>
        <taxon>Tylenchomorpha</taxon>
        <taxon>Tylenchoidea</taxon>
        <taxon>Heteroderidae</taxon>
        <taxon>Heteroderinae</taxon>
        <taxon>Globodera</taxon>
    </lineage>
</organism>
<evidence type="ECO:0000313" key="2">
    <source>
        <dbReference type="Proteomes" id="UP000050741"/>
    </source>
</evidence>
<dbReference type="SMART" id="SM00225">
    <property type="entry name" value="BTB"/>
    <property type="match status" value="1"/>
</dbReference>
<dbReference type="CDD" id="cd18186">
    <property type="entry name" value="BTB_POZ_ZBTB_KLHL-like"/>
    <property type="match status" value="1"/>
</dbReference>
<evidence type="ECO:0000313" key="3">
    <source>
        <dbReference type="WBParaSite" id="GPLIN_000060500"/>
    </source>
</evidence>
<dbReference type="InterPro" id="IPR011333">
    <property type="entry name" value="SKP1/BTB/POZ_sf"/>
</dbReference>
<evidence type="ECO:0000259" key="1">
    <source>
        <dbReference type="PROSITE" id="PS50097"/>
    </source>
</evidence>
<dbReference type="SUPFAM" id="SSF54695">
    <property type="entry name" value="POZ domain"/>
    <property type="match status" value="1"/>
</dbReference>
<feature type="domain" description="BTB" evidence="1">
    <location>
        <begin position="171"/>
        <end position="239"/>
    </location>
</feature>
<name>A0A183BJ26_GLOPA</name>
<reference evidence="2" key="1">
    <citation type="submission" date="2014-05" db="EMBL/GenBank/DDBJ databases">
        <title>The genome and life-stage specific transcriptomes of Globodera pallida elucidate key aspects of plant parasitism by a cyst nematode.</title>
        <authorList>
            <person name="Cotton J.A."/>
            <person name="Lilley C.J."/>
            <person name="Jones L.M."/>
            <person name="Kikuchi T."/>
            <person name="Reid A.J."/>
            <person name="Thorpe P."/>
            <person name="Tsai I.J."/>
            <person name="Beasley H."/>
            <person name="Blok V."/>
            <person name="Cock P.J.A."/>
            <person name="Van den Akker S.E."/>
            <person name="Holroyd N."/>
            <person name="Hunt M."/>
            <person name="Mantelin S."/>
            <person name="Naghra H."/>
            <person name="Pain A."/>
            <person name="Palomares-Rius J.E."/>
            <person name="Zarowiecki M."/>
            <person name="Berriman M."/>
            <person name="Jones J.T."/>
            <person name="Urwin P.E."/>
        </authorList>
    </citation>
    <scope>NUCLEOTIDE SEQUENCE [LARGE SCALE GENOMIC DNA]</scope>
    <source>
        <strain evidence="2">Lindley</strain>
    </source>
</reference>
<dbReference type="PANTHER" id="PTHR47022">
    <property type="entry name" value="BTB AND MATH DOMAIN-CONTAINING PROTEIN 36-RELATED"/>
    <property type="match status" value="1"/>
</dbReference>
<sequence>MLSGDYFEASVPSSYTSKYTQWTRQNLRPTLVVVISRPTGFSAGNGPKEVFSDPVEYINGLPWGIEIKRCDASYIGFSVKCCGDQTDMTWTCRATVKFGVLSCKKIGECLRQSEYRHVFNAIEPIRGFQEFAKFEELMDPKNGLYDEKEDAVTFNAEVITEQPTGMPGVRTDDALLVNGKIMYVNKYLLAAHSKYFRTLFFGENAEQIPNIQIDEVTDAVASFKRLISTMDSHCANLDDECVEGVLLLANRFLLDSVVNRCFHFLLKQSKKTAICKFRLADQCGINAMKKQILKQMTKEDFNGENYVNNLSESDKLGVDERNELKKRHKELFWH</sequence>
<dbReference type="Pfam" id="PF00917">
    <property type="entry name" value="MATH"/>
    <property type="match status" value="1"/>
</dbReference>
<dbReference type="Gene3D" id="2.60.210.10">
    <property type="entry name" value="Apoptosis, Tumor Necrosis Factor Receptor Associated Protein 2, Chain A"/>
    <property type="match status" value="1"/>
</dbReference>
<dbReference type="AlphaFoldDB" id="A0A183BJ26"/>
<accession>A0A183BJ26</accession>
<protein>
    <submittedName>
        <fullName evidence="3">BTB domain-containing protein</fullName>
    </submittedName>
</protein>
<dbReference type="InterPro" id="IPR000210">
    <property type="entry name" value="BTB/POZ_dom"/>
</dbReference>
<dbReference type="Proteomes" id="UP000050741">
    <property type="component" value="Unassembled WGS sequence"/>
</dbReference>
<dbReference type="PANTHER" id="PTHR47022:SF1">
    <property type="entry name" value="BTB AND MATH DOMAIN-CONTAINING PROTEIN 36-RELATED"/>
    <property type="match status" value="1"/>
</dbReference>
<dbReference type="InterPro" id="IPR002083">
    <property type="entry name" value="MATH/TRAF_dom"/>
</dbReference>
<dbReference type="InterPro" id="IPR008974">
    <property type="entry name" value="TRAF-like"/>
</dbReference>
<reference evidence="3" key="2">
    <citation type="submission" date="2016-06" db="UniProtKB">
        <authorList>
            <consortium name="WormBaseParasite"/>
        </authorList>
    </citation>
    <scope>IDENTIFICATION</scope>
</reference>
<dbReference type="Pfam" id="PF00651">
    <property type="entry name" value="BTB"/>
    <property type="match status" value="1"/>
</dbReference>
<dbReference type="Gene3D" id="3.30.710.10">
    <property type="entry name" value="Potassium Channel Kv1.1, Chain A"/>
    <property type="match status" value="1"/>
</dbReference>
<dbReference type="SUPFAM" id="SSF49599">
    <property type="entry name" value="TRAF domain-like"/>
    <property type="match status" value="1"/>
</dbReference>
<keyword evidence="2" id="KW-1185">Reference proteome</keyword>